<dbReference type="OrthoDB" id="307365at2759"/>
<dbReference type="EMBL" id="CAJJDP010000068">
    <property type="protein sequence ID" value="CAD8177443.1"/>
    <property type="molecule type" value="Genomic_DNA"/>
</dbReference>
<dbReference type="AlphaFoldDB" id="A0A8S1VLL4"/>
<feature type="transmembrane region" description="Helical" evidence="1">
    <location>
        <begin position="245"/>
        <end position="260"/>
    </location>
</feature>
<feature type="transmembrane region" description="Helical" evidence="1">
    <location>
        <begin position="185"/>
        <end position="214"/>
    </location>
</feature>
<evidence type="ECO:0000256" key="1">
    <source>
        <dbReference type="SAM" id="Phobius"/>
    </source>
</evidence>
<protein>
    <recommendedName>
        <fullName evidence="4">Transmembrane protein</fullName>
    </recommendedName>
</protein>
<organism evidence="2 3">
    <name type="scientific">Paramecium octaurelia</name>
    <dbReference type="NCBI Taxonomy" id="43137"/>
    <lineage>
        <taxon>Eukaryota</taxon>
        <taxon>Sar</taxon>
        <taxon>Alveolata</taxon>
        <taxon>Ciliophora</taxon>
        <taxon>Intramacronucleata</taxon>
        <taxon>Oligohymenophorea</taxon>
        <taxon>Peniculida</taxon>
        <taxon>Parameciidae</taxon>
        <taxon>Paramecium</taxon>
    </lineage>
</organism>
<feature type="transmembrane region" description="Helical" evidence="1">
    <location>
        <begin position="221"/>
        <end position="239"/>
    </location>
</feature>
<accession>A0A8S1VLL4</accession>
<comment type="caution">
    <text evidence="2">The sequence shown here is derived from an EMBL/GenBank/DDBJ whole genome shotgun (WGS) entry which is preliminary data.</text>
</comment>
<proteinExistence type="predicted"/>
<name>A0A8S1VLL4_PAROT</name>
<feature type="transmembrane region" description="Helical" evidence="1">
    <location>
        <begin position="90"/>
        <end position="112"/>
    </location>
</feature>
<keyword evidence="1" id="KW-1133">Transmembrane helix</keyword>
<feature type="transmembrane region" description="Helical" evidence="1">
    <location>
        <begin position="157"/>
        <end position="179"/>
    </location>
</feature>
<keyword evidence="3" id="KW-1185">Reference proteome</keyword>
<dbReference type="Proteomes" id="UP000683925">
    <property type="component" value="Unassembled WGS sequence"/>
</dbReference>
<evidence type="ECO:0000313" key="3">
    <source>
        <dbReference type="Proteomes" id="UP000683925"/>
    </source>
</evidence>
<evidence type="ECO:0000313" key="2">
    <source>
        <dbReference type="EMBL" id="CAD8177443.1"/>
    </source>
</evidence>
<keyword evidence="1" id="KW-0472">Membrane</keyword>
<evidence type="ECO:0008006" key="4">
    <source>
        <dbReference type="Google" id="ProtNLM"/>
    </source>
</evidence>
<gene>
    <name evidence="2" type="ORF">POCTA_138.1.T0690030</name>
</gene>
<feature type="transmembrane region" description="Helical" evidence="1">
    <location>
        <begin position="124"/>
        <end position="145"/>
    </location>
</feature>
<keyword evidence="1" id="KW-0812">Transmembrane</keyword>
<sequence>MQQVKYPDLSNSNQETLSSQLFENTNQNIKFIPVVTQHQDQFSQSIYVQPQVSLNQVAPYQEFANYQVTQEPIQTSNLIKDQEFQKQKKFLMQILGIFIIWTIVASLIYIFFCYTLFRIQRLDIVFFTFLFISVILIPILIKIGIGERFRNKSTSICILFGLILNHTMLYFGIFGIITYRINDYWGALAVFIIFQINIGVNFISNFIMLIYLWFEQNRIKMIYVFVGQLLVIGVCWIFLKQITLFLVFTLPYPFCVLNVLKQIQKGRFKLQDDQVITASITAFYGMIICCED</sequence>
<reference evidence="2" key="1">
    <citation type="submission" date="2021-01" db="EMBL/GenBank/DDBJ databases">
        <authorList>
            <consortium name="Genoscope - CEA"/>
            <person name="William W."/>
        </authorList>
    </citation>
    <scope>NUCLEOTIDE SEQUENCE</scope>
</reference>